<dbReference type="SUPFAM" id="SSF51735">
    <property type="entry name" value="NAD(P)-binding Rossmann-fold domains"/>
    <property type="match status" value="1"/>
</dbReference>
<gene>
    <name evidence="9" type="ORF">GIY11_00535</name>
</gene>
<evidence type="ECO:0000256" key="2">
    <source>
        <dbReference type="ARBA" id="ARBA00022516"/>
    </source>
</evidence>
<evidence type="ECO:0000256" key="5">
    <source>
        <dbReference type="ARBA" id="ARBA00023098"/>
    </source>
</evidence>
<dbReference type="GO" id="GO:0005829">
    <property type="term" value="C:cytosol"/>
    <property type="evidence" value="ECO:0007669"/>
    <property type="project" value="TreeGrafter"/>
</dbReference>
<dbReference type="AlphaFoldDB" id="A0A844BSP7"/>
<dbReference type="Pfam" id="PF07479">
    <property type="entry name" value="NAD_Gly3P_dh_C"/>
    <property type="match status" value="1"/>
</dbReference>
<dbReference type="PRINTS" id="PR00077">
    <property type="entry name" value="GPDHDRGNASE"/>
</dbReference>
<evidence type="ECO:0000256" key="3">
    <source>
        <dbReference type="ARBA" id="ARBA00022857"/>
    </source>
</evidence>
<keyword evidence="7" id="KW-1208">Phospholipid metabolism</keyword>
<dbReference type="SUPFAM" id="SSF48179">
    <property type="entry name" value="6-phosphogluconate dehydrogenase C-terminal domain-like"/>
    <property type="match status" value="1"/>
</dbReference>
<dbReference type="GO" id="GO:0006072">
    <property type="term" value="P:glycerol-3-phosphate metabolic process"/>
    <property type="evidence" value="ECO:0007669"/>
    <property type="project" value="InterPro"/>
</dbReference>
<evidence type="ECO:0000256" key="6">
    <source>
        <dbReference type="ARBA" id="ARBA00023209"/>
    </source>
</evidence>
<dbReference type="Gene3D" id="3.40.50.720">
    <property type="entry name" value="NAD(P)-binding Rossmann-like Domain"/>
    <property type="match status" value="1"/>
</dbReference>
<dbReference type="EMBL" id="WJQR01000001">
    <property type="protein sequence ID" value="MRI80519.1"/>
    <property type="molecule type" value="Genomic_DNA"/>
</dbReference>
<dbReference type="InterPro" id="IPR006109">
    <property type="entry name" value="G3P_DH_NAD-dep_C"/>
</dbReference>
<keyword evidence="5" id="KW-0443">Lipid metabolism</keyword>
<keyword evidence="3" id="KW-0521">NADP</keyword>
<dbReference type="PANTHER" id="PTHR11728">
    <property type="entry name" value="GLYCEROL-3-PHOSPHATE DEHYDROGENASE"/>
    <property type="match status" value="1"/>
</dbReference>
<dbReference type="GO" id="GO:0005975">
    <property type="term" value="P:carbohydrate metabolic process"/>
    <property type="evidence" value="ECO:0007669"/>
    <property type="project" value="InterPro"/>
</dbReference>
<accession>A0A844BSP7</accession>
<keyword evidence="2" id="KW-0444">Lipid biosynthesis</keyword>
<dbReference type="Gene3D" id="1.10.1040.10">
    <property type="entry name" value="N-(1-d-carboxylethyl)-l-norvaline Dehydrogenase, domain 2"/>
    <property type="match status" value="1"/>
</dbReference>
<evidence type="ECO:0000259" key="8">
    <source>
        <dbReference type="Pfam" id="PF07479"/>
    </source>
</evidence>
<evidence type="ECO:0000313" key="10">
    <source>
        <dbReference type="Proteomes" id="UP000469870"/>
    </source>
</evidence>
<feature type="domain" description="Glycerol-3-phosphate dehydrogenase NAD-dependent C-terminal" evidence="8">
    <location>
        <begin position="72"/>
        <end position="220"/>
    </location>
</feature>
<proteinExistence type="inferred from homology"/>
<name>A0A844BSP7_9LACT</name>
<dbReference type="GO" id="GO:0047952">
    <property type="term" value="F:glycerol-3-phosphate dehydrogenase [NAD(P)+] activity"/>
    <property type="evidence" value="ECO:0007669"/>
    <property type="project" value="TreeGrafter"/>
</dbReference>
<sequence length="226" mass="24843">MRFESSIVIEQALPEELRDRIPVVKIGGPIIAKELAHSMYTEAVFASKNDRATKIAKKAFESPTFKGNITSDIDGVDLCAAFKNSYAIGMGIMSGVEVDTNNSKAALISRGTVEMSVIVEAYGGCLRTASGIAGIGDYYVTSQGGRNGIFGKYIGEGLSHEEAFEKMSSRTIDGLASTRNGYRLLEELEHDGRIEIAKDVPFFNEIYQILFEEKNAKEAMRNYWSQ</sequence>
<comment type="caution">
    <text evidence="9">The sequence shown here is derived from an EMBL/GenBank/DDBJ whole genome shotgun (WGS) entry which is preliminary data.</text>
</comment>
<keyword evidence="4" id="KW-0520">NAD</keyword>
<organism evidence="9 10">
    <name type="scientific">Fundicoccus ignavus</name>
    <dbReference type="NCBI Taxonomy" id="2664442"/>
    <lineage>
        <taxon>Bacteria</taxon>
        <taxon>Bacillati</taxon>
        <taxon>Bacillota</taxon>
        <taxon>Bacilli</taxon>
        <taxon>Lactobacillales</taxon>
        <taxon>Aerococcaceae</taxon>
        <taxon>Fundicoccus</taxon>
    </lineage>
</organism>
<protein>
    <recommendedName>
        <fullName evidence="8">Glycerol-3-phosphate dehydrogenase NAD-dependent C-terminal domain-containing protein</fullName>
    </recommendedName>
</protein>
<dbReference type="GO" id="GO:0008654">
    <property type="term" value="P:phospholipid biosynthetic process"/>
    <property type="evidence" value="ECO:0007669"/>
    <property type="project" value="UniProtKB-KW"/>
</dbReference>
<comment type="similarity">
    <text evidence="1">Belongs to the NAD-dependent glycerol-3-phosphate dehydrogenase family.</text>
</comment>
<dbReference type="InterPro" id="IPR013328">
    <property type="entry name" value="6PGD_dom2"/>
</dbReference>
<evidence type="ECO:0000256" key="1">
    <source>
        <dbReference type="ARBA" id="ARBA00011009"/>
    </source>
</evidence>
<dbReference type="RefSeq" id="WP_153861062.1">
    <property type="nucleotide sequence ID" value="NZ_WJQR01000001.1"/>
</dbReference>
<evidence type="ECO:0000256" key="7">
    <source>
        <dbReference type="ARBA" id="ARBA00023264"/>
    </source>
</evidence>
<dbReference type="Proteomes" id="UP000469870">
    <property type="component" value="Unassembled WGS sequence"/>
</dbReference>
<keyword evidence="6" id="KW-0594">Phospholipid biosynthesis</keyword>
<dbReference type="InterPro" id="IPR036291">
    <property type="entry name" value="NAD(P)-bd_dom_sf"/>
</dbReference>
<dbReference type="PANTHER" id="PTHR11728:SF1">
    <property type="entry name" value="GLYCEROL-3-PHOSPHATE DEHYDROGENASE [NAD(+)] 2, CHLOROPLASTIC"/>
    <property type="match status" value="1"/>
</dbReference>
<reference evidence="9 10" key="1">
    <citation type="submission" date="2019-11" db="EMBL/GenBank/DDBJ databases">
        <title>Characterisation of Fundicoccus ignavus gen. nov. sp. nov., a novel genus of the family Aerococcaceae isolated from bulk tank milk.</title>
        <authorList>
            <person name="Siebert A."/>
            <person name="Huptas C."/>
            <person name="Wenning M."/>
            <person name="Scherer S."/>
            <person name="Doll E.V."/>
        </authorList>
    </citation>
    <scope>NUCLEOTIDE SEQUENCE [LARGE SCALE GENOMIC DNA]</scope>
    <source>
        <strain evidence="9 10">DSM 109653</strain>
    </source>
</reference>
<evidence type="ECO:0000256" key="4">
    <source>
        <dbReference type="ARBA" id="ARBA00023027"/>
    </source>
</evidence>
<evidence type="ECO:0000313" key="9">
    <source>
        <dbReference type="EMBL" id="MRI80519.1"/>
    </source>
</evidence>
<dbReference type="InterPro" id="IPR006168">
    <property type="entry name" value="G3P_DH_NAD-dep"/>
</dbReference>
<dbReference type="InterPro" id="IPR008927">
    <property type="entry name" value="6-PGluconate_DH-like_C_sf"/>
</dbReference>